<evidence type="ECO:0000256" key="5">
    <source>
        <dbReference type="ARBA" id="ARBA00023186"/>
    </source>
</evidence>
<keyword evidence="7" id="KW-0966">Cell projection</keyword>
<organism evidence="7 8">
    <name type="scientific">Deefgea piscis</name>
    <dbReference type="NCBI Taxonomy" id="2739061"/>
    <lineage>
        <taxon>Bacteria</taxon>
        <taxon>Pseudomonadati</taxon>
        <taxon>Pseudomonadota</taxon>
        <taxon>Betaproteobacteria</taxon>
        <taxon>Neisseriales</taxon>
        <taxon>Chitinibacteraceae</taxon>
        <taxon>Deefgea</taxon>
    </lineage>
</organism>
<keyword evidence="4 6" id="KW-1005">Bacterial flagellum biogenesis</keyword>
<reference evidence="7 8" key="1">
    <citation type="submission" date="2020-05" db="EMBL/GenBank/DDBJ databases">
        <title>Complete genome sequence of Deefgea sp. D17.</title>
        <authorList>
            <person name="Bae J.-W."/>
            <person name="Han J.E."/>
        </authorList>
    </citation>
    <scope>NUCLEOTIDE SEQUENCE [LARGE SCALE GENOMIC DNA]</scope>
    <source>
        <strain evidence="7 8">D17</strain>
    </source>
</reference>
<protein>
    <recommendedName>
        <fullName evidence="6">Flagellar secretion chaperone FliS</fullName>
    </recommendedName>
</protein>
<comment type="similarity">
    <text evidence="2 6">Belongs to the FliS family.</text>
</comment>
<keyword evidence="7" id="KW-0969">Cilium</keyword>
<gene>
    <name evidence="7" type="primary">fliS</name>
    <name evidence="7" type="ORF">HQN60_14810</name>
</gene>
<dbReference type="EMBL" id="CP054143">
    <property type="protein sequence ID" value="QKJ67890.1"/>
    <property type="molecule type" value="Genomic_DNA"/>
</dbReference>
<dbReference type="AlphaFoldDB" id="A0A6M8SXB6"/>
<accession>A0A6M8SXB6</accession>
<proteinExistence type="inferred from homology"/>
<evidence type="ECO:0000313" key="8">
    <source>
        <dbReference type="Proteomes" id="UP000504844"/>
    </source>
</evidence>
<dbReference type="PANTHER" id="PTHR34773:SF1">
    <property type="entry name" value="FLAGELLAR SECRETION CHAPERONE FLIS"/>
    <property type="match status" value="1"/>
</dbReference>
<dbReference type="Gene3D" id="1.20.120.340">
    <property type="entry name" value="Flagellar protein FliS"/>
    <property type="match status" value="1"/>
</dbReference>
<dbReference type="SUPFAM" id="SSF101116">
    <property type="entry name" value="Flagellar export chaperone FliS"/>
    <property type="match status" value="1"/>
</dbReference>
<dbReference type="Proteomes" id="UP000504844">
    <property type="component" value="Chromosome"/>
</dbReference>
<comment type="subcellular location">
    <subcellularLocation>
        <location evidence="1 6">Cytoplasm</location>
        <location evidence="1 6">Cytosol</location>
    </subcellularLocation>
</comment>
<keyword evidence="5" id="KW-0143">Chaperone</keyword>
<name>A0A6M8SXB6_9NEIS</name>
<dbReference type="InterPro" id="IPR036584">
    <property type="entry name" value="FliS_sf"/>
</dbReference>
<dbReference type="CDD" id="cd16098">
    <property type="entry name" value="FliS"/>
    <property type="match status" value="1"/>
</dbReference>
<dbReference type="NCBIfam" id="TIGR00208">
    <property type="entry name" value="fliS"/>
    <property type="match status" value="1"/>
</dbReference>
<sequence length="154" mass="16642">MSMMKKAISAYGQASIDLVVESASPHQLIVMLYEGAIKSVVTARFQMEQGKIAEKGAAISKAIAILDDGLRLALDHEQGGELVENLDRLYEYLSFQLLTANINNDVNALVHVIEILTQLKDAWQSIGPNQLNAGLAVSQEKGEVARDAASYGKA</sequence>
<evidence type="ECO:0000313" key="7">
    <source>
        <dbReference type="EMBL" id="QKJ67890.1"/>
    </source>
</evidence>
<evidence type="ECO:0000256" key="3">
    <source>
        <dbReference type="ARBA" id="ARBA00022490"/>
    </source>
</evidence>
<dbReference type="InterPro" id="IPR003713">
    <property type="entry name" value="FliS"/>
</dbReference>
<keyword evidence="8" id="KW-1185">Reference proteome</keyword>
<dbReference type="GO" id="GO:0005829">
    <property type="term" value="C:cytosol"/>
    <property type="evidence" value="ECO:0007669"/>
    <property type="project" value="UniProtKB-SubCell"/>
</dbReference>
<keyword evidence="7" id="KW-0282">Flagellum</keyword>
<dbReference type="GO" id="GO:0044780">
    <property type="term" value="P:bacterial-type flagellum assembly"/>
    <property type="evidence" value="ECO:0007669"/>
    <property type="project" value="InterPro"/>
</dbReference>
<evidence type="ECO:0000256" key="2">
    <source>
        <dbReference type="ARBA" id="ARBA00008787"/>
    </source>
</evidence>
<evidence type="ECO:0000256" key="4">
    <source>
        <dbReference type="ARBA" id="ARBA00022795"/>
    </source>
</evidence>
<keyword evidence="3 6" id="KW-0963">Cytoplasm</keyword>
<evidence type="ECO:0000256" key="6">
    <source>
        <dbReference type="PIRNR" id="PIRNR039090"/>
    </source>
</evidence>
<dbReference type="KEGG" id="dee:HQN60_14810"/>
<dbReference type="GO" id="GO:0071973">
    <property type="term" value="P:bacterial-type flagellum-dependent cell motility"/>
    <property type="evidence" value="ECO:0007669"/>
    <property type="project" value="TreeGrafter"/>
</dbReference>
<dbReference type="Pfam" id="PF02561">
    <property type="entry name" value="FliS"/>
    <property type="match status" value="1"/>
</dbReference>
<evidence type="ECO:0000256" key="1">
    <source>
        <dbReference type="ARBA" id="ARBA00004514"/>
    </source>
</evidence>
<dbReference type="PANTHER" id="PTHR34773">
    <property type="entry name" value="FLAGELLAR SECRETION CHAPERONE FLIS"/>
    <property type="match status" value="1"/>
</dbReference>
<dbReference type="PIRSF" id="PIRSF039090">
    <property type="entry name" value="Flis"/>
    <property type="match status" value="1"/>
</dbReference>